<dbReference type="Proteomes" id="UP001595907">
    <property type="component" value="Unassembled WGS sequence"/>
</dbReference>
<dbReference type="RefSeq" id="WP_379705262.1">
    <property type="nucleotide sequence ID" value="NZ_JBHSCZ010000001.1"/>
</dbReference>
<name>A0ABV8QM02_9BACT</name>
<keyword evidence="1" id="KW-0472">Membrane</keyword>
<sequence>MKNRRTTILAVLLLLAVLNFSRLANNDSIRPIQFLSIFVIGALSALLLNEFFVLFKAKRS</sequence>
<keyword evidence="1" id="KW-1133">Transmembrane helix</keyword>
<comment type="caution">
    <text evidence="2">The sequence shown here is derived from an EMBL/GenBank/DDBJ whole genome shotgun (WGS) entry which is preliminary data.</text>
</comment>
<protein>
    <submittedName>
        <fullName evidence="2">Uncharacterized protein</fullName>
    </submittedName>
</protein>
<evidence type="ECO:0000313" key="2">
    <source>
        <dbReference type="EMBL" id="MFC4261256.1"/>
    </source>
</evidence>
<keyword evidence="1" id="KW-0812">Transmembrane</keyword>
<reference evidence="3" key="1">
    <citation type="journal article" date="2019" name="Int. J. Syst. Evol. Microbiol.">
        <title>The Global Catalogue of Microorganisms (GCM) 10K type strain sequencing project: providing services to taxonomists for standard genome sequencing and annotation.</title>
        <authorList>
            <consortium name="The Broad Institute Genomics Platform"/>
            <consortium name="The Broad Institute Genome Sequencing Center for Infectious Disease"/>
            <person name="Wu L."/>
            <person name="Ma J."/>
        </authorList>
    </citation>
    <scope>NUCLEOTIDE SEQUENCE [LARGE SCALE GENOMIC DNA]</scope>
    <source>
        <strain evidence="3">CECT 8289</strain>
    </source>
</reference>
<accession>A0ABV8QM02</accession>
<gene>
    <name evidence="2" type="ORF">ACFOWM_00070</name>
</gene>
<evidence type="ECO:0000313" key="3">
    <source>
        <dbReference type="Proteomes" id="UP001595907"/>
    </source>
</evidence>
<evidence type="ECO:0000256" key="1">
    <source>
        <dbReference type="SAM" id="Phobius"/>
    </source>
</evidence>
<organism evidence="2 3">
    <name type="scientific">Ferruginibacter yonginensis</name>
    <dbReference type="NCBI Taxonomy" id="1310416"/>
    <lineage>
        <taxon>Bacteria</taxon>
        <taxon>Pseudomonadati</taxon>
        <taxon>Bacteroidota</taxon>
        <taxon>Chitinophagia</taxon>
        <taxon>Chitinophagales</taxon>
        <taxon>Chitinophagaceae</taxon>
        <taxon>Ferruginibacter</taxon>
    </lineage>
</organism>
<proteinExistence type="predicted"/>
<feature type="transmembrane region" description="Helical" evidence="1">
    <location>
        <begin position="33"/>
        <end position="55"/>
    </location>
</feature>
<keyword evidence="3" id="KW-1185">Reference proteome</keyword>
<dbReference type="EMBL" id="JBHSCZ010000001">
    <property type="protein sequence ID" value="MFC4261256.1"/>
    <property type="molecule type" value="Genomic_DNA"/>
</dbReference>